<organism evidence="1 2">
    <name type="scientific">Aeromicrobium wangtongii</name>
    <dbReference type="NCBI Taxonomy" id="2969247"/>
    <lineage>
        <taxon>Bacteria</taxon>
        <taxon>Bacillati</taxon>
        <taxon>Actinomycetota</taxon>
        <taxon>Actinomycetes</taxon>
        <taxon>Propionibacteriales</taxon>
        <taxon>Nocardioidaceae</taxon>
        <taxon>Aeromicrobium</taxon>
    </lineage>
</organism>
<keyword evidence="2" id="KW-1185">Reference proteome</keyword>
<name>A0ABY5M6K9_9ACTN</name>
<reference evidence="1 2" key="1">
    <citation type="submission" date="2022-08" db="EMBL/GenBank/DDBJ databases">
        <title>novel species in genus Aeromicrobium.</title>
        <authorList>
            <person name="Ye L."/>
        </authorList>
    </citation>
    <scope>NUCLEOTIDE SEQUENCE [LARGE SCALE GENOMIC DNA]</scope>
    <source>
        <strain evidence="2">zg-Y1379</strain>
    </source>
</reference>
<sequence length="231" mass="26176">MTDGELIEALQAIFAGDGPADAIDRSDGYGERYRIEAVRLVPSDDGFDDLEVTVRFLCRPVWRRRTVVARLLFDRAWREASDLLDPASCAAYVLARWRFSQVRPESLRARRRRRSAEAAVPGIGVCWQQLLGGLRRPGVEVTEDDGLIRLTGAGDDTVQVHVTPQQWRAHLADAPDALSQLHEQIGSRWDDEHHIVFFRGRFHQSIRAELPPVRSMLLREPELPDGFVGYP</sequence>
<evidence type="ECO:0000313" key="2">
    <source>
        <dbReference type="Proteomes" id="UP001316184"/>
    </source>
</evidence>
<protein>
    <submittedName>
        <fullName evidence="1">Uncharacterized protein</fullName>
    </submittedName>
</protein>
<dbReference type="EMBL" id="CP102173">
    <property type="protein sequence ID" value="UUP12595.1"/>
    <property type="molecule type" value="Genomic_DNA"/>
</dbReference>
<evidence type="ECO:0000313" key="1">
    <source>
        <dbReference type="EMBL" id="UUP12595.1"/>
    </source>
</evidence>
<dbReference type="Proteomes" id="UP001316184">
    <property type="component" value="Chromosome"/>
</dbReference>
<gene>
    <name evidence="1" type="ORF">NQV15_12100</name>
</gene>
<dbReference type="RefSeq" id="WP_232400131.1">
    <property type="nucleotide sequence ID" value="NZ_CP102173.1"/>
</dbReference>
<accession>A0ABY5M6K9</accession>
<proteinExistence type="predicted"/>